<dbReference type="EMBL" id="JBHTHZ010000001">
    <property type="protein sequence ID" value="MFD0792175.1"/>
    <property type="molecule type" value="Genomic_DNA"/>
</dbReference>
<proteinExistence type="predicted"/>
<dbReference type="Proteomes" id="UP001597010">
    <property type="component" value="Unassembled WGS sequence"/>
</dbReference>
<evidence type="ECO:0000313" key="3">
    <source>
        <dbReference type="Proteomes" id="UP001597010"/>
    </source>
</evidence>
<protein>
    <submittedName>
        <fullName evidence="2">Uncharacterized protein</fullName>
    </submittedName>
</protein>
<dbReference type="PROSITE" id="PS51257">
    <property type="entry name" value="PROKAR_LIPOPROTEIN"/>
    <property type="match status" value="1"/>
</dbReference>
<keyword evidence="3" id="KW-1185">Reference proteome</keyword>
<name>A0ABW3AMH4_9SPHI</name>
<accession>A0ABW3AMH4</accession>
<gene>
    <name evidence="2" type="ORF">ACFQZX_01025</name>
</gene>
<comment type="caution">
    <text evidence="2">The sequence shown here is derived from an EMBL/GenBank/DDBJ whole genome shotgun (WGS) entry which is preliminary data.</text>
</comment>
<reference evidence="3" key="1">
    <citation type="journal article" date="2019" name="Int. J. Syst. Evol. Microbiol.">
        <title>The Global Catalogue of Microorganisms (GCM) 10K type strain sequencing project: providing services to taxonomists for standard genome sequencing and annotation.</title>
        <authorList>
            <consortium name="The Broad Institute Genomics Platform"/>
            <consortium name="The Broad Institute Genome Sequencing Center for Infectious Disease"/>
            <person name="Wu L."/>
            <person name="Ma J."/>
        </authorList>
    </citation>
    <scope>NUCLEOTIDE SEQUENCE [LARGE SCALE GENOMIC DNA]</scope>
    <source>
        <strain evidence="3">CCUG 61484</strain>
    </source>
</reference>
<feature type="signal peptide" evidence="1">
    <location>
        <begin position="1"/>
        <end position="24"/>
    </location>
</feature>
<evidence type="ECO:0000313" key="2">
    <source>
        <dbReference type="EMBL" id="MFD0792175.1"/>
    </source>
</evidence>
<dbReference type="RefSeq" id="WP_377110883.1">
    <property type="nucleotide sequence ID" value="NZ_JBHTHZ010000001.1"/>
</dbReference>
<feature type="chain" id="PRO_5045497200" evidence="1">
    <location>
        <begin position="25"/>
        <end position="48"/>
    </location>
</feature>
<organism evidence="2 3">
    <name type="scientific">Mucilaginibacter litoreus</name>
    <dbReference type="NCBI Taxonomy" id="1048221"/>
    <lineage>
        <taxon>Bacteria</taxon>
        <taxon>Pseudomonadati</taxon>
        <taxon>Bacteroidota</taxon>
        <taxon>Sphingobacteriia</taxon>
        <taxon>Sphingobacteriales</taxon>
        <taxon>Sphingobacteriaceae</taxon>
        <taxon>Mucilaginibacter</taxon>
    </lineage>
</organism>
<keyword evidence="1" id="KW-0732">Signal</keyword>
<sequence length="48" mass="5152">MRKYIIASMLLLSGLLLTSCVRNSSTRTSVNVLLKTTVGIPKDIGTAD</sequence>
<evidence type="ECO:0000256" key="1">
    <source>
        <dbReference type="SAM" id="SignalP"/>
    </source>
</evidence>